<dbReference type="GO" id="GO:0000255">
    <property type="term" value="P:allantoin metabolic process"/>
    <property type="evidence" value="ECO:0007669"/>
    <property type="project" value="InterPro"/>
</dbReference>
<feature type="region of interest" description="Disordered" evidence="8">
    <location>
        <begin position="480"/>
        <end position="501"/>
    </location>
</feature>
<reference evidence="10 11" key="1">
    <citation type="journal article" date="2016" name="Genome Announc.">
        <title>Draft Genome Sequence of Paenibacillus amylolyticus Heshi-A3, Isolated from Fermented Rice Bran in a Japanese Fermented Seafood Dish.</title>
        <authorList>
            <person name="Akuzawa S."/>
            <person name="Nagaoka J."/>
            <person name="Kanekatsu M."/>
            <person name="Kubota E."/>
            <person name="Ohtake R."/>
            <person name="Suzuki T."/>
            <person name="Kanesaki Y."/>
        </authorList>
    </citation>
    <scope>NUCLEOTIDE SEQUENCE [LARGE SCALE GENOMIC DNA]</scope>
    <source>
        <strain evidence="10 11">Heshi-A3</strain>
    </source>
</reference>
<dbReference type="PRINTS" id="PR00093">
    <property type="entry name" value="URICASE"/>
</dbReference>
<feature type="compositionally biased region" description="Basic and acidic residues" evidence="8">
    <location>
        <begin position="484"/>
        <end position="501"/>
    </location>
</feature>
<dbReference type="EMBL" id="BCNV01000001">
    <property type="protein sequence ID" value="GAS82235.1"/>
    <property type="molecule type" value="Genomic_DNA"/>
</dbReference>
<evidence type="ECO:0000256" key="6">
    <source>
        <dbReference type="ARBA" id="ARBA00023002"/>
    </source>
</evidence>
<dbReference type="Pfam" id="PF01014">
    <property type="entry name" value="Uricase"/>
    <property type="match status" value="2"/>
</dbReference>
<reference evidence="11" key="2">
    <citation type="submission" date="2016-01" db="EMBL/GenBank/DDBJ databases">
        <title>Draft Genome Sequence of Paenibacillus amylolyticus Heshi-A3 that Was Isolated from Fermented Rice Bran with Aging Salted Mackerel, Which Was Named Heshiko as Traditional Fermented Seafood in Japan.</title>
        <authorList>
            <person name="Akuzawa S."/>
            <person name="Nakagawa J."/>
            <person name="Kanekatsu T."/>
            <person name="Kubota E."/>
            <person name="Ohtake R."/>
            <person name="Suzuki T."/>
            <person name="Kanesaki Y."/>
        </authorList>
    </citation>
    <scope>NUCLEOTIDE SEQUENCE [LARGE SCALE GENOMIC DNA]</scope>
    <source>
        <strain evidence="11">Heshi-A3</strain>
    </source>
</reference>
<dbReference type="Gene3D" id="3.10.270.10">
    <property type="entry name" value="Urate Oxidase"/>
    <property type="match status" value="1"/>
</dbReference>
<dbReference type="PANTHER" id="PTHR43466:SF1">
    <property type="entry name" value="2-OXO-4-HYDROXY-4-CARBOXY-5-UREIDOIMIDAZOLINE DECARBOXYLASE-RELATED"/>
    <property type="match status" value="1"/>
</dbReference>
<keyword evidence="6" id="KW-0560">Oxidoreductase</keyword>
<evidence type="ECO:0000256" key="7">
    <source>
        <dbReference type="ARBA" id="ARBA00023239"/>
    </source>
</evidence>
<dbReference type="InterPro" id="IPR018020">
    <property type="entry name" value="OHCU_decarboxylase"/>
</dbReference>
<evidence type="ECO:0000313" key="11">
    <source>
        <dbReference type="Proteomes" id="UP000069697"/>
    </source>
</evidence>
<evidence type="ECO:0000259" key="9">
    <source>
        <dbReference type="Pfam" id="PF09349"/>
    </source>
</evidence>
<evidence type="ECO:0000256" key="1">
    <source>
        <dbReference type="ARBA" id="ARBA00001163"/>
    </source>
</evidence>
<evidence type="ECO:0000256" key="3">
    <source>
        <dbReference type="ARBA" id="ARBA00004831"/>
    </source>
</evidence>
<feature type="domain" description="Oxo-4-hydroxy-4-carboxy-5-ureidoimidazoline decarboxylase" evidence="9">
    <location>
        <begin position="9"/>
        <end position="161"/>
    </location>
</feature>
<comment type="pathway">
    <text evidence="3">Purine metabolism; urate degradation; (S)-allantoin from urate: step 1/3.</text>
</comment>
<dbReference type="GO" id="GO:0006144">
    <property type="term" value="P:purine nucleobase metabolic process"/>
    <property type="evidence" value="ECO:0007669"/>
    <property type="project" value="UniProtKB-KW"/>
</dbReference>
<dbReference type="InterPro" id="IPR002042">
    <property type="entry name" value="Uricase"/>
</dbReference>
<dbReference type="Gene3D" id="1.10.3330.10">
    <property type="entry name" value="Oxo-4-hydroxy-4-carboxy-5-ureidoimidazoline decarboxylase"/>
    <property type="match status" value="1"/>
</dbReference>
<dbReference type="GO" id="GO:0016491">
    <property type="term" value="F:oxidoreductase activity"/>
    <property type="evidence" value="ECO:0007669"/>
    <property type="project" value="UniProtKB-KW"/>
</dbReference>
<dbReference type="Proteomes" id="UP000069697">
    <property type="component" value="Unassembled WGS sequence"/>
</dbReference>
<accession>A0A117I1H8</accession>
<dbReference type="InterPro" id="IPR017580">
    <property type="entry name" value="OHCU_decarboxylase-1"/>
</dbReference>
<organism evidence="10 11">
    <name type="scientific">Paenibacillus amylolyticus</name>
    <dbReference type="NCBI Taxonomy" id="1451"/>
    <lineage>
        <taxon>Bacteria</taxon>
        <taxon>Bacillati</taxon>
        <taxon>Bacillota</taxon>
        <taxon>Bacilli</taxon>
        <taxon>Bacillales</taxon>
        <taxon>Paenibacillaceae</taxon>
        <taxon>Paenibacillus</taxon>
    </lineage>
</organism>
<dbReference type="AlphaFoldDB" id="A0A117I1H8"/>
<keyword evidence="4" id="KW-0659">Purine metabolism</keyword>
<gene>
    <name evidence="10" type="ORF">PAHA3_2309</name>
</gene>
<comment type="pathway">
    <text evidence="2">Purine metabolism; urate degradation; (S)-allantoin from urate: step 3/3.</text>
</comment>
<dbReference type="GO" id="GO:0019628">
    <property type="term" value="P:urate catabolic process"/>
    <property type="evidence" value="ECO:0007669"/>
    <property type="project" value="UniProtKB-UniPathway"/>
</dbReference>
<protein>
    <submittedName>
        <fullName evidence="10">Urate oxidase</fullName>
    </submittedName>
</protein>
<keyword evidence="5" id="KW-0210">Decarboxylase</keyword>
<evidence type="ECO:0000256" key="4">
    <source>
        <dbReference type="ARBA" id="ARBA00022631"/>
    </source>
</evidence>
<evidence type="ECO:0000256" key="8">
    <source>
        <dbReference type="SAM" id="MobiDB-lite"/>
    </source>
</evidence>
<dbReference type="PANTHER" id="PTHR43466">
    <property type="entry name" value="2-OXO-4-HYDROXY-4-CARBOXY-5-UREIDOIMIDAZOLINE DECARBOXYLASE-RELATED"/>
    <property type="match status" value="1"/>
</dbReference>
<evidence type="ECO:0000256" key="2">
    <source>
        <dbReference type="ARBA" id="ARBA00004754"/>
    </source>
</evidence>
<dbReference type="GO" id="GO:0051997">
    <property type="term" value="F:2-oxo-4-hydroxy-4-carboxy-5-ureidoimidazoline decarboxylase activity"/>
    <property type="evidence" value="ECO:0007669"/>
    <property type="project" value="UniProtKB-EC"/>
</dbReference>
<dbReference type="UniPathway" id="UPA00394">
    <property type="reaction ID" value="UER00650"/>
</dbReference>
<name>A0A117I1H8_PAEAM</name>
<dbReference type="RefSeq" id="WP_062834810.1">
    <property type="nucleotide sequence ID" value="NZ_BCNV01000001.1"/>
</dbReference>
<dbReference type="InterPro" id="IPR036778">
    <property type="entry name" value="OHCU_decarboxylase_sf"/>
</dbReference>
<dbReference type="SUPFAM" id="SSF55620">
    <property type="entry name" value="Tetrahydrobiopterin biosynthesis enzymes-like"/>
    <property type="match status" value="2"/>
</dbReference>
<comment type="catalytic activity">
    <reaction evidence="1">
        <text>5-hydroxy-2-oxo-4-ureido-2,5-dihydro-1H-imidazole-5-carboxylate + H(+) = (S)-allantoin + CO2</text>
        <dbReference type="Rhea" id="RHEA:26301"/>
        <dbReference type="ChEBI" id="CHEBI:15378"/>
        <dbReference type="ChEBI" id="CHEBI:15678"/>
        <dbReference type="ChEBI" id="CHEBI:16526"/>
        <dbReference type="ChEBI" id="CHEBI:58639"/>
        <dbReference type="EC" id="4.1.1.97"/>
    </reaction>
</comment>
<evidence type="ECO:0000313" key="10">
    <source>
        <dbReference type="EMBL" id="GAS82235.1"/>
    </source>
</evidence>
<sequence length="501" mass="56752">MSDLIKLVNNWSITQFVHTFGGLFEESPWVAERSGLSRPFDSFEQMMNVMKNVVQASNEQVKLQLLRNHPDLGARISMSSNSVQEQAGAGLDSLSQEQYNELQQLNKAYTSQFGFPFILAVKGHTASSILESMRQRHRRGREEEFETALKEVFKIAGIRLEQWLAQIGHEHEFVSKPAAVQQRTMYYGKGDVWMYRSYAKPLTGIQSIPESPFMGRSNILFGLNIKVAVQGDEFLPSFAEGDNSLVVATDSMKNFILKHAADYTGATVEGFLALVSRRFLETYPQMSKVQMTADQIPFEDIPIGLEGNYRPSALVFRYSQNDRATAAVEAERTGDSIELSNHFSGVADLRLIKVKGSEFAGFMQDEYTTLPETWDRPLFIFLNINWRYDDPRDGMDDQRGRYVAAEQVRDLAAAVFHECRSASIQHLIYQIGRRLLSRFEQLSEVSFESNNRTWETVLEEVKEGEGKVFTEPRPPYGFQGFSMTRDDLGTDGHDSGKAGDV</sequence>
<keyword evidence="7" id="KW-0456">Lyase</keyword>
<dbReference type="Pfam" id="PF09349">
    <property type="entry name" value="OHCU_decarbox"/>
    <property type="match status" value="1"/>
</dbReference>
<dbReference type="NCBIfam" id="TIGR03164">
    <property type="entry name" value="UHCUDC"/>
    <property type="match status" value="1"/>
</dbReference>
<dbReference type="NCBIfam" id="TIGR03383">
    <property type="entry name" value="urate_oxi"/>
    <property type="match status" value="1"/>
</dbReference>
<comment type="caution">
    <text evidence="10">The sequence shown here is derived from an EMBL/GenBank/DDBJ whole genome shotgun (WGS) entry which is preliminary data.</text>
</comment>
<evidence type="ECO:0000256" key="5">
    <source>
        <dbReference type="ARBA" id="ARBA00022793"/>
    </source>
</evidence>
<proteinExistence type="predicted"/>
<dbReference type="SUPFAM" id="SSF158694">
    <property type="entry name" value="UraD-Like"/>
    <property type="match status" value="1"/>
</dbReference>